<dbReference type="InterPro" id="IPR042175">
    <property type="entry name" value="Cell/Rod_MreC_2"/>
</dbReference>
<proteinExistence type="inferred from homology"/>
<comment type="caution">
    <text evidence="7">The sequence shown here is derived from an EMBL/GenBank/DDBJ whole genome shotgun (WGS) entry which is preliminary data.</text>
</comment>
<dbReference type="AlphaFoldDB" id="A0A2S7WCP1"/>
<evidence type="ECO:0000259" key="6">
    <source>
        <dbReference type="Pfam" id="PF04085"/>
    </source>
</evidence>
<dbReference type="PANTHER" id="PTHR34138:SF1">
    <property type="entry name" value="CELL SHAPE-DETERMINING PROTEIN MREC"/>
    <property type="match status" value="1"/>
</dbReference>
<dbReference type="GO" id="GO:0005886">
    <property type="term" value="C:plasma membrane"/>
    <property type="evidence" value="ECO:0007669"/>
    <property type="project" value="TreeGrafter"/>
</dbReference>
<evidence type="ECO:0000256" key="3">
    <source>
        <dbReference type="ARBA" id="ARBA00022960"/>
    </source>
</evidence>
<sequence length="275" mass="31451">MQQLIFFIQRFKYFLFFLLLESIAFSLILTNLNFQKSKFVNSTNSIVGEIYFQKSKITAYFNLKSENELLAAENARLKNELQRKVITSQVIDSTIVDTVRYFQKFSFTTGKIINNNYNKEFNFLTLDIGKNQGIEKEMAVINSLGIVGIVDNTSDKYARVQSILNKNSKINARLRNSNYFGTLDWNGDDYRTVQLIDIPRQAPLKIGDTIETGGKSTIFPEGILIGTVSKINKGNSAENRVVIKLFNDMSNLGTVYVIKNFDKLEIQKIENLENE</sequence>
<keyword evidence="8" id="KW-1185">Reference proteome</keyword>
<dbReference type="OrthoDB" id="9811827at2"/>
<dbReference type="GO" id="GO:0008360">
    <property type="term" value="P:regulation of cell shape"/>
    <property type="evidence" value="ECO:0007669"/>
    <property type="project" value="UniProtKB-KW"/>
</dbReference>
<accession>A0A2S7WCP1</accession>
<feature type="domain" description="Rod shape-determining protein MreC beta-barrel core" evidence="6">
    <location>
        <begin position="112"/>
        <end position="259"/>
    </location>
</feature>
<dbReference type="InterPro" id="IPR007221">
    <property type="entry name" value="MreC"/>
</dbReference>
<reference evidence="7 8" key="1">
    <citation type="submission" date="2016-12" db="EMBL/GenBank/DDBJ databases">
        <title>Trade-off between light-utilization and light-protection in marine flavobacteria.</title>
        <authorList>
            <person name="Kumagai Y."/>
            <person name="Yoshizawa S."/>
            <person name="Kogure K."/>
            <person name="Iwasaki W."/>
        </authorList>
    </citation>
    <scope>NUCLEOTIDE SEQUENCE [LARGE SCALE GENOMIC DNA]</scope>
    <source>
        <strain evidence="7 8">KCTC 22729</strain>
    </source>
</reference>
<dbReference type="Gene3D" id="2.40.10.340">
    <property type="entry name" value="Rod shape-determining protein MreC, domain 1"/>
    <property type="match status" value="1"/>
</dbReference>
<protein>
    <recommendedName>
        <fullName evidence="2">Cell shape-determining protein MreC</fullName>
    </recommendedName>
    <alternativeName>
        <fullName evidence="4">Cell shape protein MreC</fullName>
    </alternativeName>
</protein>
<gene>
    <name evidence="7" type="ORF">BTO13_07910</name>
</gene>
<keyword evidence="3" id="KW-0133">Cell shape</keyword>
<dbReference type="RefSeq" id="WP_105046318.1">
    <property type="nucleotide sequence ID" value="NZ_CP150662.1"/>
</dbReference>
<dbReference type="NCBIfam" id="NF010532">
    <property type="entry name" value="PRK13922.9-3"/>
    <property type="match status" value="1"/>
</dbReference>
<name>A0A2S7WCP1_9FLAO</name>
<evidence type="ECO:0000256" key="5">
    <source>
        <dbReference type="SAM" id="Phobius"/>
    </source>
</evidence>
<evidence type="ECO:0000313" key="7">
    <source>
        <dbReference type="EMBL" id="PQJ75176.1"/>
    </source>
</evidence>
<dbReference type="EMBL" id="MSCL01000001">
    <property type="protein sequence ID" value="PQJ75176.1"/>
    <property type="molecule type" value="Genomic_DNA"/>
</dbReference>
<dbReference type="Proteomes" id="UP000237608">
    <property type="component" value="Unassembled WGS sequence"/>
</dbReference>
<dbReference type="Pfam" id="PF04085">
    <property type="entry name" value="MreC"/>
    <property type="match status" value="1"/>
</dbReference>
<dbReference type="InterPro" id="IPR042177">
    <property type="entry name" value="Cell/Rod_1"/>
</dbReference>
<keyword evidence="5" id="KW-1133">Transmembrane helix</keyword>
<keyword evidence="5" id="KW-0472">Membrane</keyword>
<keyword evidence="5" id="KW-0812">Transmembrane</keyword>
<comment type="similarity">
    <text evidence="1">Belongs to the MreC family.</text>
</comment>
<dbReference type="PANTHER" id="PTHR34138">
    <property type="entry name" value="CELL SHAPE-DETERMINING PROTEIN MREC"/>
    <property type="match status" value="1"/>
</dbReference>
<evidence type="ECO:0000256" key="1">
    <source>
        <dbReference type="ARBA" id="ARBA00009369"/>
    </source>
</evidence>
<feature type="transmembrane region" description="Helical" evidence="5">
    <location>
        <begin position="12"/>
        <end position="34"/>
    </location>
</feature>
<dbReference type="Gene3D" id="2.40.10.350">
    <property type="entry name" value="Rod shape-determining protein MreC, domain 2"/>
    <property type="match status" value="1"/>
</dbReference>
<evidence type="ECO:0000256" key="2">
    <source>
        <dbReference type="ARBA" id="ARBA00013855"/>
    </source>
</evidence>
<dbReference type="InterPro" id="IPR055342">
    <property type="entry name" value="MreC_beta-barrel_core"/>
</dbReference>
<evidence type="ECO:0000256" key="4">
    <source>
        <dbReference type="ARBA" id="ARBA00032089"/>
    </source>
</evidence>
<evidence type="ECO:0000313" key="8">
    <source>
        <dbReference type="Proteomes" id="UP000237608"/>
    </source>
</evidence>
<organism evidence="7 8">
    <name type="scientific">Polaribacter gangjinensis</name>
    <dbReference type="NCBI Taxonomy" id="574710"/>
    <lineage>
        <taxon>Bacteria</taxon>
        <taxon>Pseudomonadati</taxon>
        <taxon>Bacteroidota</taxon>
        <taxon>Flavobacteriia</taxon>
        <taxon>Flavobacteriales</taxon>
        <taxon>Flavobacteriaceae</taxon>
    </lineage>
</organism>